<dbReference type="STRING" id="1817813.A2008_13495"/>
<dbReference type="CDD" id="cd02696">
    <property type="entry name" value="MurNAc-LAA"/>
    <property type="match status" value="1"/>
</dbReference>
<proteinExistence type="predicted"/>
<keyword evidence="1" id="KW-0378">Hydrolase</keyword>
<reference evidence="4 5" key="1">
    <citation type="journal article" date="2016" name="Nat. Commun.">
        <title>Thousands of microbial genomes shed light on interconnected biogeochemical processes in an aquifer system.</title>
        <authorList>
            <person name="Anantharaman K."/>
            <person name="Brown C.T."/>
            <person name="Hug L.A."/>
            <person name="Sharon I."/>
            <person name="Castelle C.J."/>
            <person name="Probst A.J."/>
            <person name="Thomas B.C."/>
            <person name="Singh A."/>
            <person name="Wilkins M.J."/>
            <person name="Karaoz U."/>
            <person name="Brodie E.L."/>
            <person name="Williams K.H."/>
            <person name="Hubbard S.S."/>
            <person name="Banfield J.F."/>
        </authorList>
    </citation>
    <scope>NUCLEOTIDE SEQUENCE [LARGE SCALE GENOMIC DNA]</scope>
</reference>
<dbReference type="InterPro" id="IPR050695">
    <property type="entry name" value="N-acetylmuramoyl_amidase_3"/>
</dbReference>
<protein>
    <recommendedName>
        <fullName evidence="3">MurNAc-LAA domain-containing protein</fullName>
    </recommendedName>
</protein>
<evidence type="ECO:0000259" key="3">
    <source>
        <dbReference type="Pfam" id="PF01520"/>
    </source>
</evidence>
<evidence type="ECO:0000256" key="1">
    <source>
        <dbReference type="ARBA" id="ARBA00022801"/>
    </source>
</evidence>
<name>A0A1F7WG14_9BACT</name>
<organism evidence="4 5">
    <name type="scientific">Candidatus Wallbacteria bacterium GWC2_49_35</name>
    <dbReference type="NCBI Taxonomy" id="1817813"/>
    <lineage>
        <taxon>Bacteria</taxon>
        <taxon>Candidatus Walliibacteriota</taxon>
    </lineage>
</organism>
<evidence type="ECO:0000313" key="5">
    <source>
        <dbReference type="Proteomes" id="UP000178735"/>
    </source>
</evidence>
<dbReference type="PANTHER" id="PTHR30404:SF0">
    <property type="entry name" value="N-ACETYLMURAMOYL-L-ALANINE AMIDASE AMIC"/>
    <property type="match status" value="1"/>
</dbReference>
<dbReference type="Gene3D" id="3.40.630.40">
    <property type="entry name" value="Zn-dependent exopeptidases"/>
    <property type="match status" value="1"/>
</dbReference>
<keyword evidence="2" id="KW-0732">Signal</keyword>
<evidence type="ECO:0000256" key="2">
    <source>
        <dbReference type="SAM" id="SignalP"/>
    </source>
</evidence>
<dbReference type="GO" id="GO:0009253">
    <property type="term" value="P:peptidoglycan catabolic process"/>
    <property type="evidence" value="ECO:0007669"/>
    <property type="project" value="InterPro"/>
</dbReference>
<gene>
    <name evidence="4" type="ORF">A2008_13495</name>
</gene>
<dbReference type="SUPFAM" id="SSF53187">
    <property type="entry name" value="Zn-dependent exopeptidases"/>
    <property type="match status" value="1"/>
</dbReference>
<dbReference type="InterPro" id="IPR002508">
    <property type="entry name" value="MurNAc-LAA_cat"/>
</dbReference>
<feature type="signal peptide" evidence="2">
    <location>
        <begin position="1"/>
        <end position="24"/>
    </location>
</feature>
<dbReference type="EMBL" id="MGFH01000225">
    <property type="protein sequence ID" value="OGM01786.1"/>
    <property type="molecule type" value="Genomic_DNA"/>
</dbReference>
<feature type="domain" description="MurNAc-LAA" evidence="3">
    <location>
        <begin position="37"/>
        <end position="199"/>
    </location>
</feature>
<dbReference type="GO" id="GO:0030288">
    <property type="term" value="C:outer membrane-bounded periplasmic space"/>
    <property type="evidence" value="ECO:0007669"/>
    <property type="project" value="TreeGrafter"/>
</dbReference>
<accession>A0A1F7WG14</accession>
<dbReference type="Pfam" id="PF01520">
    <property type="entry name" value="Amidase_3"/>
    <property type="match status" value="1"/>
</dbReference>
<evidence type="ECO:0000313" key="4">
    <source>
        <dbReference type="EMBL" id="OGM01786.1"/>
    </source>
</evidence>
<feature type="chain" id="PRO_5009533403" description="MurNAc-LAA domain-containing protein" evidence="2">
    <location>
        <begin position="25"/>
        <end position="419"/>
    </location>
</feature>
<dbReference type="AlphaFoldDB" id="A0A1F7WG14"/>
<dbReference type="Proteomes" id="UP000178735">
    <property type="component" value="Unassembled WGS sequence"/>
</dbReference>
<dbReference type="GO" id="GO:0008745">
    <property type="term" value="F:N-acetylmuramoyl-L-alanine amidase activity"/>
    <property type="evidence" value="ECO:0007669"/>
    <property type="project" value="InterPro"/>
</dbReference>
<dbReference type="PANTHER" id="PTHR30404">
    <property type="entry name" value="N-ACETYLMURAMOYL-L-ALANINE AMIDASE"/>
    <property type="match status" value="1"/>
</dbReference>
<comment type="caution">
    <text evidence="4">The sequence shown here is derived from an EMBL/GenBank/DDBJ whole genome shotgun (WGS) entry which is preliminary data.</text>
</comment>
<sequence>MYKPLLVTAVVFFIALLNTNLSFAQGVDYSNIKGRVIMLDPGHGGDDSGAIRHGVKESYLNLAVALNLKKYLEILGAKVIMTRDEDRAVPLNARYDETANASPDLFVSLHHNDASDGFYQKPDFKNYTEVYFSALYDGGLENINSGLSFYEAFRKLHGVGSVKLKPGYFKVIRNKKVPSILMEPFFMGEEKLVRRAAYPSYARHEALVYLRAAADYFNKMKGDARENAAVQTAAIPSLDALSLETFDVFLNSATNEAFLKTAEELLNIAGIKAVSNGDNFLDDKNISAHYISKLMTIKDYFEPDMFSGYIEAIRSNSVGAKVHVSLSFDRSRPSAAYAYYRSDNGKKLCEKLIENFKTAGINLEFKPDSFYVLSSTSAVTAVININPDTAGLDTAAGRHNMFKVNMAVYSAIKGYLAKK</sequence>